<protein>
    <submittedName>
        <fullName evidence="1">Uncharacterized protein</fullName>
    </submittedName>
</protein>
<dbReference type="STRING" id="999422.HMPREF9944_00226"/>
<comment type="caution">
    <text evidence="1">The sequence shown here is derived from an EMBL/GenBank/DDBJ whole genome shotgun (WGS) entry which is preliminary data.</text>
</comment>
<gene>
    <name evidence="1" type="ORF">HMPREF9944_00226</name>
</gene>
<dbReference type="AlphaFoldDB" id="H1HJ82"/>
<accession>H1HJ82</accession>
<proteinExistence type="predicted"/>
<sequence length="79" mass="9165">MSRRNVALHGQFGITPHYLFHLAGCSLHVSRTAMLGRPHRELQDTIRLVADSVELPYLGDISYFRCHIPWKTNAFCFFF</sequence>
<evidence type="ECO:0000313" key="1">
    <source>
        <dbReference type="EMBL" id="EHO74081.1"/>
    </source>
</evidence>
<dbReference type="HOGENOM" id="CLU_2603077_0_0_10"/>
<evidence type="ECO:0000313" key="2">
    <source>
        <dbReference type="Proteomes" id="UP000003167"/>
    </source>
</evidence>
<reference evidence="1 2" key="1">
    <citation type="submission" date="2011-12" db="EMBL/GenBank/DDBJ databases">
        <title>The Genome Sequence of Prevotella maculosa OT 289.</title>
        <authorList>
            <consortium name="The Broad Institute Genome Sequencing Platform"/>
            <person name="Earl A."/>
            <person name="Ward D."/>
            <person name="Feldgarden M."/>
            <person name="Gevers D."/>
            <person name="Izard J."/>
            <person name="Blanton J.M."/>
            <person name="Mathney J."/>
            <person name="Tanner A.C."/>
            <person name="Dewhirst F.E."/>
            <person name="Young S.K."/>
            <person name="Zeng Q."/>
            <person name="Gargeya S."/>
            <person name="Fitzgerald M."/>
            <person name="Haas B."/>
            <person name="Abouelleil A."/>
            <person name="Alvarado L."/>
            <person name="Arachchi H.M."/>
            <person name="Berlin A."/>
            <person name="Chapman S.B."/>
            <person name="Gearin G."/>
            <person name="Goldberg J."/>
            <person name="Griggs A."/>
            <person name="Gujja S."/>
            <person name="Hansen M."/>
            <person name="Heiman D."/>
            <person name="Howarth C."/>
            <person name="Larimer J."/>
            <person name="Lui A."/>
            <person name="MacDonald P.J.P."/>
            <person name="McCowen C."/>
            <person name="Montmayeur A."/>
            <person name="Murphy C."/>
            <person name="Neiman D."/>
            <person name="Pearson M."/>
            <person name="Priest M."/>
            <person name="Roberts A."/>
            <person name="Saif S."/>
            <person name="Shea T."/>
            <person name="Sisk P."/>
            <person name="Stolte C."/>
            <person name="Sykes S."/>
            <person name="Wortman J."/>
            <person name="Nusbaum C."/>
            <person name="Birren B."/>
        </authorList>
    </citation>
    <scope>NUCLEOTIDE SEQUENCE [LARGE SCALE GENOMIC DNA]</scope>
    <source>
        <strain evidence="1 2">OT 289</strain>
    </source>
</reference>
<dbReference type="RefSeq" id="WP_008563835.1">
    <property type="nucleotide sequence ID" value="NZ_JH594500.1"/>
</dbReference>
<dbReference type="Proteomes" id="UP000003167">
    <property type="component" value="Unassembled WGS sequence"/>
</dbReference>
<keyword evidence="2" id="KW-1185">Reference proteome</keyword>
<name>H1HJ82_9BACT</name>
<dbReference type="EMBL" id="AGEK01000012">
    <property type="protein sequence ID" value="EHO74081.1"/>
    <property type="molecule type" value="Genomic_DNA"/>
</dbReference>
<organism evidence="1 2">
    <name type="scientific">Segatella maculosa OT 289</name>
    <dbReference type="NCBI Taxonomy" id="999422"/>
    <lineage>
        <taxon>Bacteria</taxon>
        <taxon>Pseudomonadati</taxon>
        <taxon>Bacteroidota</taxon>
        <taxon>Bacteroidia</taxon>
        <taxon>Bacteroidales</taxon>
        <taxon>Prevotellaceae</taxon>
        <taxon>Segatella</taxon>
    </lineage>
</organism>